<dbReference type="KEGG" id="ein:Eint_050110"/>
<evidence type="ECO:0000256" key="1">
    <source>
        <dbReference type="SAM" id="MobiDB-lite"/>
    </source>
</evidence>
<dbReference type="Proteomes" id="UP000002313">
    <property type="component" value="Chromosome V"/>
</dbReference>
<protein>
    <submittedName>
        <fullName evidence="3">Uncharacterized protein</fullName>
    </submittedName>
</protein>
<dbReference type="OrthoDB" id="2191971at2759"/>
<keyword evidence="4" id="KW-1185">Reference proteome</keyword>
<feature type="transmembrane region" description="Helical" evidence="2">
    <location>
        <begin position="568"/>
        <end position="583"/>
    </location>
</feature>
<feature type="region of interest" description="Disordered" evidence="1">
    <location>
        <begin position="234"/>
        <end position="255"/>
    </location>
</feature>
<organism evidence="3 4">
    <name type="scientific">Encephalitozoon intestinalis (strain ATCC 50506)</name>
    <name type="common">Microsporidian parasite</name>
    <name type="synonym">Septata intestinalis</name>
    <dbReference type="NCBI Taxonomy" id="876142"/>
    <lineage>
        <taxon>Eukaryota</taxon>
        <taxon>Fungi</taxon>
        <taxon>Fungi incertae sedis</taxon>
        <taxon>Microsporidia</taxon>
        <taxon>Unikaryonidae</taxon>
        <taxon>Encephalitozoon</taxon>
    </lineage>
</organism>
<dbReference type="RefSeq" id="XP_003072820.1">
    <property type="nucleotide sequence ID" value="XM_003072774.1"/>
</dbReference>
<feature type="compositionally biased region" description="Low complexity" evidence="1">
    <location>
        <begin position="240"/>
        <end position="253"/>
    </location>
</feature>
<evidence type="ECO:0000256" key="2">
    <source>
        <dbReference type="SAM" id="Phobius"/>
    </source>
</evidence>
<reference evidence="3 4" key="2">
    <citation type="journal article" date="2012" name="Proc. Natl. Acad. Sci. U.S.A.">
        <title>Gain and loss of multiple functionally related, horizontally transferred genes in the reduced genomes of two microsporidian parasites.</title>
        <authorList>
            <person name="Pombert J.-F."/>
            <person name="Selman M."/>
            <person name="Burki F."/>
            <person name="Bardell F.T."/>
            <person name="Farinelli L."/>
            <person name="Solter L.F."/>
            <person name="Whitman D.W."/>
            <person name="Weiss L.M."/>
            <person name="Corradi N."/>
            <person name="Keeling P.J."/>
        </authorList>
    </citation>
    <scope>NUCLEOTIDE SEQUENCE [LARGE SCALE GENOMIC DNA]</scope>
    <source>
        <strain evidence="3 4">ATCC 50506</strain>
    </source>
</reference>
<dbReference type="VEuPathDB" id="MicrosporidiaDB:Eint_050110"/>
<feature type="transmembrane region" description="Helical" evidence="2">
    <location>
        <begin position="373"/>
        <end position="390"/>
    </location>
</feature>
<name>E0S732_ENCIT</name>
<dbReference type="HOGENOM" id="CLU_420346_0_0_1"/>
<feature type="transmembrane region" description="Helical" evidence="2">
    <location>
        <begin position="619"/>
        <end position="641"/>
    </location>
</feature>
<dbReference type="AlphaFoldDB" id="E0S732"/>
<reference evidence="3 4" key="1">
    <citation type="journal article" date="2010" name="Nat. Commun.">
        <title>The complete sequence of the smallest known nuclear genome from the microsporidian Encephalitozoon intestinalis.</title>
        <authorList>
            <person name="Corradi N."/>
            <person name="Pombert J.-F."/>
            <person name="Farinelli L."/>
            <person name="Didier E.S."/>
            <person name="Keeling P.J."/>
        </authorList>
    </citation>
    <scope>NUCLEOTIDE SEQUENCE [LARGE SCALE GENOMIC DNA]</scope>
    <source>
        <strain evidence="3 4">ATCC 50506</strain>
    </source>
</reference>
<proteinExistence type="predicted"/>
<keyword evidence="2" id="KW-1133">Transmembrane helix</keyword>
<gene>
    <name evidence="3" type="ORF">Eint_050110</name>
</gene>
<feature type="transmembrane region" description="Helical" evidence="2">
    <location>
        <begin position="516"/>
        <end position="537"/>
    </location>
</feature>
<evidence type="ECO:0000313" key="4">
    <source>
        <dbReference type="Proteomes" id="UP000002313"/>
    </source>
</evidence>
<accession>E0S732</accession>
<evidence type="ECO:0000313" key="3">
    <source>
        <dbReference type="EMBL" id="ADM11460.1"/>
    </source>
</evidence>
<feature type="transmembrane region" description="Helical" evidence="2">
    <location>
        <begin position="543"/>
        <end position="561"/>
    </location>
</feature>
<sequence length="645" mass="74371">MDRTKGILKVENVEITMEGQVICRNQKIEAVGVYGISGLYNALRDALMASLTIPVISDTSLRFYGNISFDGSPISYKELRKMMNLFTMFYSCESVQSSLEFVNFSKVKDVMSAFELEAINSCELSKLGISESRRWEAAVNVASGSKVVVLRNFHSPYKNVRKYLSFLVEHARNNGSVIFVEDDFPLEHGLNGCVIIKKDGFECVNFSIEKEFYRYKRVLLEIFLKELEVKQNDEKDAKESNSSASINESSDGSWDMAGPLGKPVGFSAFRGNALNSDKYIEDSEIDFHGNFTDPRIVIFDDAVVYKLKDPQLSSNSEQKISDVSKTYDRGNSCCWIRRIEELFTKWFFSVDIRLSLLLTRRKCFLEEKKTKDFRKFIVSFLMQVYLAIILKFKGSIFNDTTIFSMLSTFLNPLEVSKRWETSVEDLIKRILSTPISTMVRCFVDFPGVCFSLMGSTFRNTGKFIGQIRSYNWDLVDYKIISTGVYFLVFTRGGTMVNEERFQNYSRRNRIYSPGTYFFHIFIYLFLKAWIPVLLISYILNFNFVPVFLVTATFTCALLNLVLNLKLKYMLMCIALAFNLLYPLDGEHFQKSFFLRSSESFNLLVACRQFPLASSPREKLILLGCLLRGFLFIYFFFCYIFAKINT</sequence>
<dbReference type="GeneID" id="9699147"/>
<keyword evidence="2" id="KW-0472">Membrane</keyword>
<keyword evidence="2" id="KW-0812">Transmembrane</keyword>
<dbReference type="EMBL" id="CP001946">
    <property type="protein sequence ID" value="ADM11460.1"/>
    <property type="molecule type" value="Genomic_DNA"/>
</dbReference>